<dbReference type="PANTHER" id="PTHR42788">
    <property type="entry name" value="TAURINE IMPORT ATP-BINDING PROTEIN-RELATED"/>
    <property type="match status" value="1"/>
</dbReference>
<dbReference type="GO" id="GO:0005524">
    <property type="term" value="F:ATP binding"/>
    <property type="evidence" value="ECO:0007669"/>
    <property type="project" value="UniProtKB-KW"/>
</dbReference>
<evidence type="ECO:0000256" key="2">
    <source>
        <dbReference type="ARBA" id="ARBA00022448"/>
    </source>
</evidence>
<evidence type="ECO:0000256" key="3">
    <source>
        <dbReference type="ARBA" id="ARBA00022741"/>
    </source>
</evidence>
<evidence type="ECO:0000259" key="5">
    <source>
        <dbReference type="PROSITE" id="PS50893"/>
    </source>
</evidence>
<evidence type="ECO:0000256" key="1">
    <source>
        <dbReference type="ARBA" id="ARBA00005417"/>
    </source>
</evidence>
<dbReference type="PROSITE" id="PS50893">
    <property type="entry name" value="ABC_TRANSPORTER_2"/>
    <property type="match status" value="1"/>
</dbReference>
<dbReference type="EMBL" id="JPQT01000119">
    <property type="protein sequence ID" value="KFE48973.1"/>
    <property type="molecule type" value="Genomic_DNA"/>
</dbReference>
<reference evidence="6 7" key="1">
    <citation type="submission" date="2014-07" db="EMBL/GenBank/DDBJ databases">
        <title>Draft Genome Sequences of Environmental Pseudomonas syringae strains.</title>
        <authorList>
            <person name="Baltrus D.A."/>
            <person name="Berge O."/>
            <person name="Morris C."/>
        </authorList>
    </citation>
    <scope>NUCLEOTIDE SEQUENCE [LARGE SCALE GENOMIC DNA]</scope>
    <source>
        <strain evidence="6 7">CEB003</strain>
    </source>
</reference>
<dbReference type="GO" id="GO:0016887">
    <property type="term" value="F:ATP hydrolysis activity"/>
    <property type="evidence" value="ECO:0007669"/>
    <property type="project" value="InterPro"/>
</dbReference>
<evidence type="ECO:0000313" key="6">
    <source>
        <dbReference type="EMBL" id="KFE48973.1"/>
    </source>
</evidence>
<dbReference type="PANTHER" id="PTHR42788:SF13">
    <property type="entry name" value="ALIPHATIC SULFONATES IMPORT ATP-BINDING PROTEIN SSUB"/>
    <property type="match status" value="1"/>
</dbReference>
<dbReference type="InterPro" id="IPR027417">
    <property type="entry name" value="P-loop_NTPase"/>
</dbReference>
<dbReference type="InterPro" id="IPR003439">
    <property type="entry name" value="ABC_transporter-like_ATP-bd"/>
</dbReference>
<keyword evidence="4" id="KW-0067">ATP-binding</keyword>
<dbReference type="InterPro" id="IPR017871">
    <property type="entry name" value="ABC_transporter-like_CS"/>
</dbReference>
<dbReference type="RefSeq" id="WP_047577212.1">
    <property type="nucleotide sequence ID" value="NZ_JPQT01000119.1"/>
</dbReference>
<organism evidence="6 7">
    <name type="scientific">Pseudomonas syringae</name>
    <dbReference type="NCBI Taxonomy" id="317"/>
    <lineage>
        <taxon>Bacteria</taxon>
        <taxon>Pseudomonadati</taxon>
        <taxon>Pseudomonadota</taxon>
        <taxon>Gammaproteobacteria</taxon>
        <taxon>Pseudomonadales</taxon>
        <taxon>Pseudomonadaceae</taxon>
        <taxon>Pseudomonas</taxon>
    </lineage>
</organism>
<accession>A0A085V0L0</accession>
<comment type="similarity">
    <text evidence="1">Belongs to the ABC transporter superfamily.</text>
</comment>
<dbReference type="CDD" id="cd03293">
    <property type="entry name" value="ABC_NrtD_SsuB_transporters"/>
    <property type="match status" value="1"/>
</dbReference>
<dbReference type="AlphaFoldDB" id="A0A085V0L0"/>
<dbReference type="PROSITE" id="PS00211">
    <property type="entry name" value="ABC_TRANSPORTER_1"/>
    <property type="match status" value="1"/>
</dbReference>
<keyword evidence="2" id="KW-0813">Transport</keyword>
<dbReference type="SUPFAM" id="SSF52540">
    <property type="entry name" value="P-loop containing nucleoside triphosphate hydrolases"/>
    <property type="match status" value="1"/>
</dbReference>
<dbReference type="Gene3D" id="3.40.50.300">
    <property type="entry name" value="P-loop containing nucleotide triphosphate hydrolases"/>
    <property type="match status" value="1"/>
</dbReference>
<feature type="domain" description="ABC transporter" evidence="5">
    <location>
        <begin position="14"/>
        <end position="243"/>
    </location>
</feature>
<name>A0A085V0L0_PSESX</name>
<sequence>MTAAANIPAQVPALRLQGISKHFGALEVLRDISVQVAQGEILALLGTSGCGKSTLLNILSGLLQADQGTLELEGFAATDFAGWRRVAYMFQEDRLLPWRTVRSNVAFGLEGSGLSKAERLARADAALQLVELQEFAKAWPHQLSGGMRSRVALARSLVVEPSVLLMDEPFSKLDPQTRTQMHLELLRLQGLKGMTVVFVTHDVEEAVVLADRVVVLEPRPGRVREVVSIDLQRPRTPTAADVSEQVRQLRLKV</sequence>
<dbReference type="SMART" id="SM00382">
    <property type="entry name" value="AAA"/>
    <property type="match status" value="1"/>
</dbReference>
<evidence type="ECO:0000313" key="7">
    <source>
        <dbReference type="Proteomes" id="UP000028643"/>
    </source>
</evidence>
<dbReference type="PATRIC" id="fig|317.174.peg.4129"/>
<dbReference type="InterPro" id="IPR003593">
    <property type="entry name" value="AAA+_ATPase"/>
</dbReference>
<dbReference type="Proteomes" id="UP000028643">
    <property type="component" value="Unassembled WGS sequence"/>
</dbReference>
<evidence type="ECO:0000256" key="4">
    <source>
        <dbReference type="ARBA" id="ARBA00022840"/>
    </source>
</evidence>
<dbReference type="Pfam" id="PF00005">
    <property type="entry name" value="ABC_tran"/>
    <property type="match status" value="1"/>
</dbReference>
<dbReference type="InterPro" id="IPR050166">
    <property type="entry name" value="ABC_transporter_ATP-bind"/>
</dbReference>
<proteinExistence type="inferred from homology"/>
<gene>
    <name evidence="6" type="ORF">IV02_20195</name>
</gene>
<keyword evidence="3" id="KW-0547">Nucleotide-binding</keyword>
<comment type="caution">
    <text evidence="6">The sequence shown here is derived from an EMBL/GenBank/DDBJ whole genome shotgun (WGS) entry which is preliminary data.</text>
</comment>
<protein>
    <submittedName>
        <fullName evidence="6">Nitrate ABC transporter ATPase</fullName>
    </submittedName>
</protein>